<dbReference type="EMBL" id="JABFCZ010000003">
    <property type="protein sequence ID" value="MBD1545149.1"/>
    <property type="molecule type" value="Genomic_DNA"/>
</dbReference>
<reference evidence="2" key="1">
    <citation type="submission" date="2020-05" db="EMBL/GenBank/DDBJ databases">
        <title>Identification of trans-AT polyketide cluster in two marine bacteria, producers of a novel glutaramide-containing polyketide sesbanimide D and analogs.</title>
        <authorList>
            <person name="Kacar D."/>
            <person name="Rodriguez P."/>
            <person name="Canedo L."/>
            <person name="Gonzalez E."/>
            <person name="Galan B."/>
            <person name="De La Calle F."/>
            <person name="Garcia J.L."/>
        </authorList>
    </citation>
    <scope>NUCLEOTIDE SEQUENCE</scope>
    <source>
        <strain evidence="2">PHM038</strain>
    </source>
</reference>
<comment type="caution">
    <text evidence="2">The sequence shown here is derived from an EMBL/GenBank/DDBJ whole genome shotgun (WGS) entry which is preliminary data.</text>
</comment>
<feature type="transmembrane region" description="Helical" evidence="1">
    <location>
        <begin position="35"/>
        <end position="60"/>
    </location>
</feature>
<feature type="transmembrane region" description="Helical" evidence="1">
    <location>
        <begin position="6"/>
        <end position="23"/>
    </location>
</feature>
<protein>
    <recommendedName>
        <fullName evidence="4">Band 7 domain-containing protein</fullName>
    </recommendedName>
</protein>
<dbReference type="Proteomes" id="UP000598467">
    <property type="component" value="Unassembled WGS sequence"/>
</dbReference>
<evidence type="ECO:0000256" key="1">
    <source>
        <dbReference type="SAM" id="Phobius"/>
    </source>
</evidence>
<sequence length="594" mass="64245">MLEVLIGVVAVIAGIIMIVRRPGPSTPVSRIGRLIYGPLGGIVALGIGLFMLASTSFIFVDANQVGHLKRIYAFKELPPGRIIALNGEKGPQAEILGPGFHFIPLVRVLYDFEEFDVVTIPEGYYGQLTTLDGKAMPSGMFMAPAIPDEDMGDMLKADVFLTKGGLRGPQETVLKPGQYRLNRYLFDVRLDQGTNATIIPAGHVGVVKSNVSQPGINCVEEEVSASQASREALSVPLVPRGCVGIWKDPLFPGAYYLNRQAYEVTLVDTRVQTWEYKGGYTKRIIDLSVDQEGDIKQTERSVNEPMPDDAADRAVFVKVEGWDIPLELRALVQVDPANAPVVVGSVGGLEEIENRILTPAIRSIVRNVAGASIRVPNKDASGAVVSPITYTVRPTRVLDLIENRDALEQTIEAQIKIEGNKAGVDIREIRLGEPAIPPELLVSRLRVQLADQLSIAYERETDAQQKRIETEQARSTADEQPRLVEAQIAVQVATQREQERAALGRAERQYLEELARGQRAQVDVLGQDRVALLQALEKLLASLERKPELVGLVGKLVPNTIVGGDGAGLAGAAALLGASIGGQNTGQPPKPAGQ</sequence>
<accession>A0A926NRI9</accession>
<keyword evidence="1" id="KW-0812">Transmembrane</keyword>
<keyword evidence="1" id="KW-0472">Membrane</keyword>
<keyword evidence="1" id="KW-1133">Transmembrane helix</keyword>
<dbReference type="RefSeq" id="WP_190289826.1">
    <property type="nucleotide sequence ID" value="NZ_JABFCZ010000003.1"/>
</dbReference>
<name>A0A926NRI9_9HYPH</name>
<evidence type="ECO:0008006" key="4">
    <source>
        <dbReference type="Google" id="ProtNLM"/>
    </source>
</evidence>
<dbReference type="AlphaFoldDB" id="A0A926NRI9"/>
<evidence type="ECO:0000313" key="2">
    <source>
        <dbReference type="EMBL" id="MBD1545149.1"/>
    </source>
</evidence>
<organism evidence="2 3">
    <name type="scientific">Roseibium aggregatum</name>
    <dbReference type="NCBI Taxonomy" id="187304"/>
    <lineage>
        <taxon>Bacteria</taxon>
        <taxon>Pseudomonadati</taxon>
        <taxon>Pseudomonadota</taxon>
        <taxon>Alphaproteobacteria</taxon>
        <taxon>Hyphomicrobiales</taxon>
        <taxon>Stappiaceae</taxon>
        <taxon>Roseibium</taxon>
    </lineage>
</organism>
<evidence type="ECO:0000313" key="3">
    <source>
        <dbReference type="Proteomes" id="UP000598467"/>
    </source>
</evidence>
<proteinExistence type="predicted"/>
<gene>
    <name evidence="2" type="ORF">HK439_02670</name>
</gene>